<dbReference type="PhylomeDB" id="B3S2Q8"/>
<evidence type="ECO:0000313" key="5">
    <source>
        <dbReference type="Proteomes" id="UP000009022"/>
    </source>
</evidence>
<dbReference type="InParanoid" id="B3S2Q8"/>
<accession>B3S2Q8</accession>
<feature type="compositionally biased region" description="Polar residues" evidence="2">
    <location>
        <begin position="440"/>
        <end position="470"/>
    </location>
</feature>
<dbReference type="AlphaFoldDB" id="B3S2Q8"/>
<evidence type="ECO:0000256" key="2">
    <source>
        <dbReference type="SAM" id="MobiDB-lite"/>
    </source>
</evidence>
<evidence type="ECO:0000256" key="1">
    <source>
        <dbReference type="ARBA" id="ARBA00007949"/>
    </source>
</evidence>
<dbReference type="HOGENOM" id="CLU_003176_2_0_1"/>
<dbReference type="PANTHER" id="PTHR12482">
    <property type="entry name" value="LIPASE ROG1-RELATED-RELATED"/>
    <property type="match status" value="1"/>
</dbReference>
<evidence type="ECO:0000313" key="4">
    <source>
        <dbReference type="EMBL" id="EDV23463.1"/>
    </source>
</evidence>
<sequence>MNKMEGNPITQSLNLYYNLRVVLKPLSRFQCHIDVKQLHGGLTDNDQTDHQIACPSIAVNRHQHGNELEYGAISKTFHIEYQKEKIELHDGFQFSMDILLPNDKSMEWIRTTSFSLQLSLCYYEKDDKPTSWSDLTSIVSYNLKLQLSSCGQLHYARPIVFDYLHLSAVEMVIHSMLVGIYQPTITNKVIKYGLFNKRSTSITITEDCNNQHLNLQHVFFPYKTSHPASKKDLDKAIHIYKYWYCHLVKCTNQINSWIQDLYKTLHSNRQQTLSTSTDVGDEKQSHGLTDEEVKQIQAFNIETISEQLSDNIKILNDKLSQLWTSLLEVVTNSPILQSILLEKHHKQRVCRILETLFTTKSRRDLLGCYHASKDESKSRILRYIYSTSYLKTLPNLPVHCRENDGEYDNIPTLFEDIVCNGFERTNASNNELESSNSVNGHSNHINESQSAPDRYKQNGSASSSQSEHSLNTDSYALCQPLIRKAIYNSMQPRPGTVDIHLSAEEKDMISVLDRIGRTDGTSLSPTKASQRIISEVANSDQDDFDLHPDNQSPTASTVSTSSSAVKLSTSDRGYRNDSTSSKPHTLSNTSMDDVALVFDDSIDVFDSNEKLLNATEPEVGSVNKFESAPFFAFDPNSANSGGTHLVICVHGLEGHKTDLRNFRIYLECALPDHNFVFLMSSVNEDNTFDSMEVMTENLIAEISSFIKREYIEPTRISFIGHSLGTLLVRSALGHSHMAQYLDKLYTFVSLSGPHLGTLYHPSTIVNTGMWFMQRWKKSTSLLQLSLSDHSDPRKTFLYQLNKSAGLTHFKNILLVSSEQDRYVSYHSARIEHCKLSIKDNSDQGAVYTEMLESLLEPLKKSNTNVIRYNIFHNCESSLNSFIGRAAHIAMLDSELFTERFLFGYALKYFR</sequence>
<organism evidence="4 5">
    <name type="scientific">Trichoplax adhaerens</name>
    <name type="common">Trichoplax reptans</name>
    <dbReference type="NCBI Taxonomy" id="10228"/>
    <lineage>
        <taxon>Eukaryota</taxon>
        <taxon>Metazoa</taxon>
        <taxon>Placozoa</taxon>
        <taxon>Uniplacotomia</taxon>
        <taxon>Trichoplacea</taxon>
        <taxon>Trichoplacidae</taxon>
        <taxon>Trichoplax</taxon>
    </lineage>
</organism>
<dbReference type="OrthoDB" id="273452at2759"/>
<comment type="similarity">
    <text evidence="1">Belongs to the FAM135 family.</text>
</comment>
<dbReference type="GO" id="GO:0006629">
    <property type="term" value="P:lipid metabolic process"/>
    <property type="evidence" value="ECO:0000318"/>
    <property type="project" value="GO_Central"/>
</dbReference>
<feature type="compositionally biased region" description="Low complexity" evidence="2">
    <location>
        <begin position="552"/>
        <end position="570"/>
    </location>
</feature>
<dbReference type="InterPro" id="IPR044294">
    <property type="entry name" value="Lipase-like"/>
</dbReference>
<reference evidence="4 5" key="1">
    <citation type="journal article" date="2008" name="Nature">
        <title>The Trichoplax genome and the nature of placozoans.</title>
        <authorList>
            <person name="Srivastava M."/>
            <person name="Begovic E."/>
            <person name="Chapman J."/>
            <person name="Putnam N.H."/>
            <person name="Hellsten U."/>
            <person name="Kawashima T."/>
            <person name="Kuo A."/>
            <person name="Mitros T."/>
            <person name="Salamov A."/>
            <person name="Carpenter M.L."/>
            <person name="Signorovitch A.Y."/>
            <person name="Moreno M.A."/>
            <person name="Kamm K."/>
            <person name="Grimwood J."/>
            <person name="Schmutz J."/>
            <person name="Shapiro H."/>
            <person name="Grigoriev I.V."/>
            <person name="Buss L.W."/>
            <person name="Schierwater B."/>
            <person name="Dellaporta S.L."/>
            <person name="Rokhsar D.S."/>
        </authorList>
    </citation>
    <scope>NUCLEOTIDE SEQUENCE [LARGE SCALE GENOMIC DNA]</scope>
    <source>
        <strain evidence="4 5">Grell-BS-1999</strain>
    </source>
</reference>
<keyword evidence="5" id="KW-1185">Reference proteome</keyword>
<dbReference type="eggNOG" id="KOG2205">
    <property type="taxonomic scope" value="Eukaryota"/>
</dbReference>
<feature type="region of interest" description="Disordered" evidence="2">
    <location>
        <begin position="540"/>
        <end position="586"/>
    </location>
</feature>
<dbReference type="RefSeq" id="XP_002114373.1">
    <property type="nucleotide sequence ID" value="XM_002114337.1"/>
</dbReference>
<feature type="domain" description="DUF676" evidence="3">
    <location>
        <begin position="642"/>
        <end position="833"/>
    </location>
</feature>
<proteinExistence type="inferred from homology"/>
<protein>
    <recommendedName>
        <fullName evidence="3">DUF676 domain-containing protein</fullName>
    </recommendedName>
</protein>
<dbReference type="Gene3D" id="3.40.50.1820">
    <property type="entry name" value="alpha/beta hydrolase"/>
    <property type="match status" value="1"/>
</dbReference>
<dbReference type="InterPro" id="IPR022122">
    <property type="entry name" value="DUF3657"/>
</dbReference>
<dbReference type="PANTHER" id="PTHR12482:SF5">
    <property type="entry name" value="DUF676 DOMAIN-CONTAINING PROTEIN"/>
    <property type="match status" value="1"/>
</dbReference>
<name>B3S2Q8_TRIAD</name>
<dbReference type="CTD" id="6755260"/>
<dbReference type="InterPro" id="IPR029058">
    <property type="entry name" value="AB_hydrolase_fold"/>
</dbReference>
<dbReference type="FunCoup" id="B3S2Q8">
    <property type="interactions" value="1266"/>
</dbReference>
<feature type="region of interest" description="Disordered" evidence="2">
    <location>
        <begin position="430"/>
        <end position="470"/>
    </location>
</feature>
<dbReference type="Pfam" id="PF05057">
    <property type="entry name" value="DUF676"/>
    <property type="match status" value="1"/>
</dbReference>
<evidence type="ECO:0000259" key="3">
    <source>
        <dbReference type="Pfam" id="PF05057"/>
    </source>
</evidence>
<dbReference type="EMBL" id="DS985247">
    <property type="protein sequence ID" value="EDV23463.1"/>
    <property type="molecule type" value="Genomic_DNA"/>
</dbReference>
<dbReference type="Proteomes" id="UP000009022">
    <property type="component" value="Unassembled WGS sequence"/>
</dbReference>
<dbReference type="SUPFAM" id="SSF53474">
    <property type="entry name" value="alpha/beta-Hydrolases"/>
    <property type="match status" value="1"/>
</dbReference>
<dbReference type="FunFam" id="3.40.50.1820:FF:000407">
    <property type="entry name" value="Protein FAM135A"/>
    <property type="match status" value="1"/>
</dbReference>
<dbReference type="InterPro" id="IPR007751">
    <property type="entry name" value="DUF676_lipase-like"/>
</dbReference>
<dbReference type="OMA" id="TIFCEET"/>
<gene>
    <name evidence="4" type="ORF">TRIADDRAFT_58113</name>
</gene>
<feature type="compositionally biased region" description="Low complexity" evidence="2">
    <location>
        <begin position="430"/>
        <end position="439"/>
    </location>
</feature>
<dbReference type="Pfam" id="PF12394">
    <property type="entry name" value="DUF3657"/>
    <property type="match status" value="1"/>
</dbReference>
<dbReference type="GeneID" id="6755260"/>
<feature type="compositionally biased region" description="Polar residues" evidence="2">
    <location>
        <begin position="576"/>
        <end position="586"/>
    </location>
</feature>
<dbReference type="KEGG" id="tad:TRIADDRAFT_58113"/>